<organism evidence="1 2">
    <name type="scientific">Spinacia oleracea</name>
    <name type="common">Spinach</name>
    <dbReference type="NCBI Taxonomy" id="3562"/>
    <lineage>
        <taxon>Eukaryota</taxon>
        <taxon>Viridiplantae</taxon>
        <taxon>Streptophyta</taxon>
        <taxon>Embryophyta</taxon>
        <taxon>Tracheophyta</taxon>
        <taxon>Spermatophyta</taxon>
        <taxon>Magnoliopsida</taxon>
        <taxon>eudicotyledons</taxon>
        <taxon>Gunneridae</taxon>
        <taxon>Pentapetalae</taxon>
        <taxon>Caryophyllales</taxon>
        <taxon>Chenopodiaceae</taxon>
        <taxon>Chenopodioideae</taxon>
        <taxon>Anserineae</taxon>
        <taxon>Spinacia</taxon>
    </lineage>
</organism>
<protein>
    <submittedName>
        <fullName evidence="3">RPM1 interacting protein 13 isoform X1</fullName>
    </submittedName>
    <submittedName>
        <fullName evidence="2">RPM1 interacting protein 13-like isoform X1</fullName>
    </submittedName>
</protein>
<dbReference type="PANTHER" id="PTHR33443:SF30">
    <property type="entry name" value="SARCOSINE DEHYDROGENASE-2C PROTEIN"/>
    <property type="match status" value="1"/>
</dbReference>
<accession>A0A9R0K3S3</accession>
<evidence type="ECO:0000313" key="1">
    <source>
        <dbReference type="Proteomes" id="UP000813463"/>
    </source>
</evidence>
<reference evidence="2 3" key="2">
    <citation type="submission" date="2025-05" db="UniProtKB">
        <authorList>
            <consortium name="RefSeq"/>
        </authorList>
    </citation>
    <scope>IDENTIFICATION</scope>
    <source>
        <tissue evidence="2 3">Leaf</tissue>
    </source>
</reference>
<dbReference type="AlphaFoldDB" id="A0A9R0K3S3"/>
<dbReference type="RefSeq" id="XP_056697133.1">
    <property type="nucleotide sequence ID" value="XM_056841155.1"/>
</dbReference>
<evidence type="ECO:0000313" key="2">
    <source>
        <dbReference type="RefSeq" id="XP_021857426.2"/>
    </source>
</evidence>
<name>A0A9R0K3S3_SPIOL</name>
<evidence type="ECO:0000313" key="3">
    <source>
        <dbReference type="RefSeq" id="XP_056697133.1"/>
    </source>
</evidence>
<proteinExistence type="predicted"/>
<dbReference type="GeneID" id="110796656"/>
<reference evidence="1" key="1">
    <citation type="journal article" date="2021" name="Nat. Commun.">
        <title>Genomic analyses provide insights into spinach domestication and the genetic basis of agronomic traits.</title>
        <authorList>
            <person name="Cai X."/>
            <person name="Sun X."/>
            <person name="Xu C."/>
            <person name="Sun H."/>
            <person name="Wang X."/>
            <person name="Ge C."/>
            <person name="Zhang Z."/>
            <person name="Wang Q."/>
            <person name="Fei Z."/>
            <person name="Jiao C."/>
            <person name="Wang Q."/>
        </authorList>
    </citation>
    <scope>NUCLEOTIDE SEQUENCE [LARGE SCALE GENOMIC DNA]</scope>
    <source>
        <strain evidence="1">cv. Varoflay</strain>
    </source>
</reference>
<dbReference type="InterPro" id="IPR053234">
    <property type="entry name" value="RPM1_Interactor"/>
</dbReference>
<dbReference type="PANTHER" id="PTHR33443">
    <property type="entry name" value="ZGC:112980"/>
    <property type="match status" value="1"/>
</dbReference>
<gene>
    <name evidence="2" type="primary">LOC110796656</name>
    <name evidence="3" type="synonym">LOC110780536</name>
</gene>
<keyword evidence="1" id="KW-1185">Reference proteome</keyword>
<dbReference type="RefSeq" id="XP_021857426.2">
    <property type="nucleotide sequence ID" value="XM_022001734.2"/>
</dbReference>
<dbReference type="KEGG" id="soe:110796656"/>
<dbReference type="Proteomes" id="UP000813463">
    <property type="component" value="Chromosome 3"/>
</dbReference>
<dbReference type="OrthoDB" id="266020at2759"/>
<sequence>MSRNYQHQTRQKPTILRPNQYLLPTHRRHEKQRLTVRRPMFVMKKNMDMKMIEKLHDCFILDFNPYEQKSCSFKKYDGVYITAEKGQVALKDYPHPRHLCTRYPFHKTPHSKFCSRCYCYVCDVAAPCKHWSTHCDATDLYPYWSILRKFQRIIEEGFNTNLSLALRNSNR</sequence>